<keyword evidence="1" id="KW-0472">Membrane</keyword>
<gene>
    <name evidence="2" type="ORF">ACFQ39_03460</name>
</gene>
<sequence length="239" mass="27786">MIAFLRNMRQQLAKENKFGRYFRYAIGEIILVVIGILIALQINNWNTRKQESKQEQKILNILKSEFTYNAAELQRNMDKASLTKSRIDSLLFLIDHPEIDIDVNDLRELVLRVTGYSTYDPSNGALTNLISSGQLELIKNDSLKIALSKWFGEVQDTKEDELRLIRFGDTHIDPIRLEYINYNANSRFDRNSAELLNHANFENILLRTSRAFAYNIENYEHLGKEIENIMSLIDGEIKL</sequence>
<evidence type="ECO:0000313" key="3">
    <source>
        <dbReference type="Proteomes" id="UP001597201"/>
    </source>
</evidence>
<dbReference type="Proteomes" id="UP001597201">
    <property type="component" value="Unassembled WGS sequence"/>
</dbReference>
<proteinExistence type="predicted"/>
<keyword evidence="1" id="KW-1133">Transmembrane helix</keyword>
<dbReference type="Pfam" id="PF19578">
    <property type="entry name" value="DUF6090"/>
    <property type="match status" value="1"/>
</dbReference>
<organism evidence="2 3">
    <name type="scientific">Namhaeicola litoreus</name>
    <dbReference type="NCBI Taxonomy" id="1052145"/>
    <lineage>
        <taxon>Bacteria</taxon>
        <taxon>Pseudomonadati</taxon>
        <taxon>Bacteroidota</taxon>
        <taxon>Flavobacteriia</taxon>
        <taxon>Flavobacteriales</taxon>
        <taxon>Flavobacteriaceae</taxon>
        <taxon>Namhaeicola</taxon>
    </lineage>
</organism>
<name>A0ABW3Y0X0_9FLAO</name>
<accession>A0ABW3Y0X0</accession>
<feature type="transmembrane region" description="Helical" evidence="1">
    <location>
        <begin position="21"/>
        <end position="42"/>
    </location>
</feature>
<evidence type="ECO:0000256" key="1">
    <source>
        <dbReference type="SAM" id="Phobius"/>
    </source>
</evidence>
<dbReference type="EMBL" id="JBHTMY010000002">
    <property type="protein sequence ID" value="MFD1314662.1"/>
    <property type="molecule type" value="Genomic_DNA"/>
</dbReference>
<dbReference type="RefSeq" id="WP_377176487.1">
    <property type="nucleotide sequence ID" value="NZ_JBHTMY010000002.1"/>
</dbReference>
<protein>
    <submittedName>
        <fullName evidence="2">DUF6090 family protein</fullName>
    </submittedName>
</protein>
<dbReference type="InterPro" id="IPR045749">
    <property type="entry name" value="DUF6090"/>
</dbReference>
<evidence type="ECO:0000313" key="2">
    <source>
        <dbReference type="EMBL" id="MFD1314662.1"/>
    </source>
</evidence>
<keyword evidence="1" id="KW-0812">Transmembrane</keyword>
<comment type="caution">
    <text evidence="2">The sequence shown here is derived from an EMBL/GenBank/DDBJ whole genome shotgun (WGS) entry which is preliminary data.</text>
</comment>
<keyword evidence="3" id="KW-1185">Reference proteome</keyword>
<reference evidence="3" key="1">
    <citation type="journal article" date="2019" name="Int. J. Syst. Evol. Microbiol.">
        <title>The Global Catalogue of Microorganisms (GCM) 10K type strain sequencing project: providing services to taxonomists for standard genome sequencing and annotation.</title>
        <authorList>
            <consortium name="The Broad Institute Genomics Platform"/>
            <consortium name="The Broad Institute Genome Sequencing Center for Infectious Disease"/>
            <person name="Wu L."/>
            <person name="Ma J."/>
        </authorList>
    </citation>
    <scope>NUCLEOTIDE SEQUENCE [LARGE SCALE GENOMIC DNA]</scope>
    <source>
        <strain evidence="3">CCUG 61485</strain>
    </source>
</reference>